<dbReference type="Gene3D" id="2.60.40.1930">
    <property type="match status" value="1"/>
</dbReference>
<evidence type="ECO:0000259" key="3">
    <source>
        <dbReference type="SMART" id="SM01360"/>
    </source>
</evidence>
<proteinExistence type="inferred from homology"/>
<dbReference type="PANTHER" id="PTHR40094:SF1">
    <property type="entry name" value="UBIQUITIN DOMAIN-CONTAINING PROTEIN"/>
    <property type="match status" value="1"/>
</dbReference>
<keyword evidence="5" id="KW-1185">Reference proteome</keyword>
<dbReference type="InterPro" id="IPR002890">
    <property type="entry name" value="MG2"/>
</dbReference>
<dbReference type="Gene3D" id="2.20.130.20">
    <property type="match status" value="1"/>
</dbReference>
<comment type="caution">
    <text evidence="4">The sequence shown here is derived from an EMBL/GenBank/DDBJ whole genome shotgun (WGS) entry which is preliminary data.</text>
</comment>
<dbReference type="InterPro" id="IPR047565">
    <property type="entry name" value="Alpha-macroglob_thiol-ester_cl"/>
</dbReference>
<dbReference type="InterPro" id="IPR001599">
    <property type="entry name" value="Macroglobln_a2"/>
</dbReference>
<feature type="chain" id="PRO_5014703982" evidence="2">
    <location>
        <begin position="21"/>
        <end position="2040"/>
    </location>
</feature>
<dbReference type="SUPFAM" id="SSF48239">
    <property type="entry name" value="Terpenoid cyclases/Protein prenyltransferases"/>
    <property type="match status" value="1"/>
</dbReference>
<evidence type="ECO:0000313" key="4">
    <source>
        <dbReference type="EMBL" id="PKQ66459.1"/>
    </source>
</evidence>
<organism evidence="4 5">
    <name type="scientific">Raineya orbicola</name>
    <dbReference type="NCBI Taxonomy" id="2016530"/>
    <lineage>
        <taxon>Bacteria</taxon>
        <taxon>Pseudomonadati</taxon>
        <taxon>Bacteroidota</taxon>
        <taxon>Cytophagia</taxon>
        <taxon>Cytophagales</taxon>
        <taxon>Raineyaceae</taxon>
        <taxon>Raineya</taxon>
    </lineage>
</organism>
<dbReference type="EMBL" id="NKXO01000047">
    <property type="protein sequence ID" value="PKQ66459.1"/>
    <property type="molecule type" value="Genomic_DNA"/>
</dbReference>
<dbReference type="InterPro" id="IPR008930">
    <property type="entry name" value="Terpenoid_cyclase/PrenylTrfase"/>
</dbReference>
<feature type="signal peptide" evidence="2">
    <location>
        <begin position="1"/>
        <end position="20"/>
    </location>
</feature>
<dbReference type="Pfam" id="PF01835">
    <property type="entry name" value="MG2"/>
    <property type="match status" value="1"/>
</dbReference>
<sequence>MKKFILSLAIFIAMVQTNQAQTMYENLWKKVNEAESKGLPETARKSVEEIYAQAKKDKNNAQLVKAVIYRLKYYEVKEEKDVVKALMELKKEAEKAEFPTKNLLYSMQAEIFWKYYQENRWRFADRTQMQENPEDIETWSIAKITEETRKHFLLSLEKPNELQKVQINVFDEVLHKGTKEARALRPTLYDFLAWRAVNFFQSQEAQITRPAYYFQLDKPEYFAPAPEFIKLNLQSKDEDSFDYQALKIYQELLKINVNSSKNAYLHIDLTRLSFVYNNAVLPQKEELYEAALEKMKATYAESEEVSFVYHALATLYYQKGLKYNPEKGNQFQMELKKAYQICEEAIKKFPNTNGTIICENLKNTILTKEIALQMEQTEPSNTAFKALLIYRNFDKLHYRIFKVDRSEIKQKRREQRKDYTDYQERKFLAFFLNKKPIKTGTFDLPNLQDYQKHRTEIAFEGLPVGDYMLIVSEKNNFTLESNNAVAYNFFTISDIAYIHKNLPDGKTDLYVLHRKTGEPLPKVQVEAFGYRYNSALGEYERVPKGKFQTNAQGFVSLPYLNSAYRSYYEGNLDLDFKLASDFLSTQEIDSDRYYSTGTLYQDVYEAPSEQWKTLFFLDRAIYRPGQTIYFKGMVLTYKGKSCEIVPNYSVNVTFYDVNHQAVEVKNFVTNEYGTFNGFFTAPKNGITGQMSLVSNIGGKVYFSVEEYKRPKFEVKFEPVKQAYRVNEEVTAIGKAQAYSGANIDNAQVKYRVVRKAEFPIWWWRWYGYYPESPEIEIANGTTKTDENGNFKINFKAIPDLSVDKNAEPIFNYEVYADVTDLNGETRGNQTNIRVGYKALQIGTSLTDINQDEWKNQPIKIETLNLMGEFEPAQGEIHIYKLKTPSKVFKKRLWAKPDVHTLSKADFERMFPEEAYQNEDNKAFWEKDKSVFNLAFNTRDKKEFELKDMPQWQQGVYLIEMVASDKYGQEVRSRNYFEVFSDKAKIPAIPTNLFAKTLKATYEVGENAQILVGTSLSQKVLYEIAYDKEIAVSKWLNLKNEQIIQNLPVSEKLKGGFFVTCTSIYNNRLYQEQKFVDVPYSEKELEVIFETYRNKLLPGEQEEWRLRIKGKKADKIAAEMVATLYDASLDAFRVNEWGATFWDKNYLFANWQSLTGFKIDNFRIQQYAWNSSKGYFSYDYDDLNWFGYTFYYYYARQRERGVTYKSAVPAASMKERNGDKEDAPLMEVASFGVEKREITGKKLDSSSQNKQEKLSQKNTDDIQIRKNFNETAFFYPELRTNEKGEIIVKFTVPEALTRWKMLGFVHTKELAYAFAKNTLVTQKDLMVVPNQPRFYRENDEMVFAVKVTSLAETELKGEAQLEFFDAISNKKINLTQEARQFVVKPGASQNLEWKIRIPEGLQALTYRVVAKSGKFSDGEEMTLPVVTNRMLVTETMPLPIRGKQEKNFKFEKLLTSGSSNTLKHQRFTLEFTSNPAWYAVQALPYMMEYPYECVEQTFSRYYANSIATHVANSNPKIKQVFDTWKNYQPDALLSNLEKNQELKAALLEETPWVLNAKDESQRKRQVALLFDLNRMANEQEAALEKVRRHQLESGGFTWFLGFPEDRYMTQHIIAQMGHLDVMKVKSIREDDATWQMLQKAIAYTDRMIADDYAKLKVCVARGQCKFENNNLSYLQIQYLYARSYFKDIAIPNASKEAFNYYLGQAKKFWLSYPLYTEGMLCLALDRFGDKQTPQAMIKSFSEKALHSEEFGMYWKQERSWWWYQAPIETQALMIEVYDEVAKNQKAVEDLKVWLLKQKQTQDWKTTRATAEACYALLRRGSDALASEQLVEVSLGGEVVRPSEATETKVEAGTGYFKTAWNAEQVRPEMGNIKVTKKDEGVAWGAVYWQYFEQLDKITFAETPISIKKDLFLEKDSDKGKILVPITEKNPIKVGDLVKVRIEIRVDRDMEYVHLKDMRAAGFEPTNVLSGYRYQDGMWYYESTRDMATNFFISYLRKGTYVFEYPLRASLKGDYSNGITTIQCMYAPEFTSHSAGIRVKIE</sequence>
<dbReference type="SMART" id="SM01419">
    <property type="entry name" value="Thiol-ester_cl"/>
    <property type="match status" value="1"/>
</dbReference>
<evidence type="ECO:0000313" key="5">
    <source>
        <dbReference type="Proteomes" id="UP000233387"/>
    </source>
</evidence>
<dbReference type="Proteomes" id="UP000233387">
    <property type="component" value="Unassembled WGS sequence"/>
</dbReference>
<dbReference type="OrthoDB" id="9767116at2"/>
<dbReference type="Pfam" id="PF00207">
    <property type="entry name" value="A2M"/>
    <property type="match status" value="1"/>
</dbReference>
<feature type="domain" description="Alpha-2-macroglobulin" evidence="3">
    <location>
        <begin position="1270"/>
        <end position="1360"/>
    </location>
</feature>
<dbReference type="SMART" id="SM01360">
    <property type="entry name" value="A2M"/>
    <property type="match status" value="1"/>
</dbReference>
<dbReference type="InterPro" id="IPR051802">
    <property type="entry name" value="YfhM-like"/>
</dbReference>
<keyword evidence="2" id="KW-0732">Signal</keyword>
<dbReference type="Pfam" id="PF17973">
    <property type="entry name" value="bMG10"/>
    <property type="match status" value="1"/>
</dbReference>
<evidence type="ECO:0000256" key="1">
    <source>
        <dbReference type="ARBA" id="ARBA00010556"/>
    </source>
</evidence>
<comment type="similarity">
    <text evidence="1">Belongs to the protease inhibitor I39 (alpha-2-macroglobulin) family. Bacterial alpha-2-macroglobulin subfamily.</text>
</comment>
<gene>
    <name evidence="4" type="ORF">Rain11_2370</name>
</gene>
<dbReference type="InterPro" id="IPR041246">
    <property type="entry name" value="Bact_MG10"/>
</dbReference>
<dbReference type="PANTHER" id="PTHR40094">
    <property type="entry name" value="ALPHA-2-MACROGLOBULIN HOMOLOG"/>
    <property type="match status" value="1"/>
</dbReference>
<dbReference type="GO" id="GO:0004866">
    <property type="term" value="F:endopeptidase inhibitor activity"/>
    <property type="evidence" value="ECO:0007669"/>
    <property type="project" value="InterPro"/>
</dbReference>
<accession>A0A2N3I835</accession>
<protein>
    <submittedName>
        <fullName evidence="4">MG2 domain</fullName>
    </submittedName>
</protein>
<dbReference type="Gene3D" id="1.50.10.20">
    <property type="match status" value="1"/>
</dbReference>
<name>A0A2N3I835_9BACT</name>
<dbReference type="RefSeq" id="WP_101359632.1">
    <property type="nucleotide sequence ID" value="NZ_NKXO01000047.1"/>
</dbReference>
<evidence type="ECO:0000256" key="2">
    <source>
        <dbReference type="SAM" id="SignalP"/>
    </source>
</evidence>
<reference evidence="4 5" key="1">
    <citation type="submission" date="2017-06" db="EMBL/GenBank/DDBJ databases">
        <title>Raineya orbicola gen. nov., sp. nov. a slightly thermophilic bacterium of the phylum Bacteroidetes and the description of Raineyaceae fam. nov.</title>
        <authorList>
            <person name="Albuquerque L."/>
            <person name="Polonia A.R.M."/>
            <person name="Barroso C."/>
            <person name="Froufe H.J.C."/>
            <person name="Lage O."/>
            <person name="Lobo-Da-Cunha A."/>
            <person name="Egas C."/>
            <person name="Da Costa M.S."/>
        </authorList>
    </citation>
    <scope>NUCLEOTIDE SEQUENCE [LARGE SCALE GENOMIC DNA]</scope>
    <source>
        <strain evidence="4 5">SPSPC-11</strain>
    </source>
</reference>